<name>A0AAV6TVX8_9ARAC</name>
<sequence>MTSDLQIKEGAMSDPQSPQVCDFDKVPACTLTRRQYRKHCMQAEVCRECKSWFDKFGGQQKTSRHRISVNRPTTPPGFWELEMPDDDIPIGTCTLPQDGKRNKYDIPIAPKMPSQIIQSKQGWKRAVKPGKDSFGF</sequence>
<keyword evidence="3" id="KW-0539">Nucleus</keyword>
<protein>
    <recommendedName>
        <fullName evidence="5">DNA endonuclease activator Ctp1 C-terminal domain-containing protein</fullName>
    </recommendedName>
</protein>
<evidence type="ECO:0000256" key="2">
    <source>
        <dbReference type="ARBA" id="ARBA00022763"/>
    </source>
</evidence>
<feature type="domain" description="DNA endonuclease activator Ctp1 C-terminal" evidence="5">
    <location>
        <begin position="59"/>
        <end position="85"/>
    </location>
</feature>
<dbReference type="GO" id="GO:0006281">
    <property type="term" value="P:DNA repair"/>
    <property type="evidence" value="ECO:0007669"/>
    <property type="project" value="InterPro"/>
</dbReference>
<organism evidence="6 7">
    <name type="scientific">Oedothorax gibbosus</name>
    <dbReference type="NCBI Taxonomy" id="931172"/>
    <lineage>
        <taxon>Eukaryota</taxon>
        <taxon>Metazoa</taxon>
        <taxon>Ecdysozoa</taxon>
        <taxon>Arthropoda</taxon>
        <taxon>Chelicerata</taxon>
        <taxon>Arachnida</taxon>
        <taxon>Araneae</taxon>
        <taxon>Araneomorphae</taxon>
        <taxon>Entelegynae</taxon>
        <taxon>Araneoidea</taxon>
        <taxon>Linyphiidae</taxon>
        <taxon>Erigoninae</taxon>
        <taxon>Oedothorax</taxon>
    </lineage>
</organism>
<evidence type="ECO:0000256" key="1">
    <source>
        <dbReference type="ARBA" id="ARBA00004123"/>
    </source>
</evidence>
<evidence type="ECO:0000259" key="5">
    <source>
        <dbReference type="Pfam" id="PF08573"/>
    </source>
</evidence>
<evidence type="ECO:0000256" key="4">
    <source>
        <dbReference type="SAM" id="MobiDB-lite"/>
    </source>
</evidence>
<comment type="subcellular location">
    <subcellularLocation>
        <location evidence="1">Nucleus</location>
    </subcellularLocation>
</comment>
<dbReference type="InterPro" id="IPR013882">
    <property type="entry name" value="Ctp1_C"/>
</dbReference>
<reference evidence="6 7" key="1">
    <citation type="journal article" date="2022" name="Nat. Ecol. Evol.">
        <title>A masculinizing supergene underlies an exaggerated male reproductive morph in a spider.</title>
        <authorList>
            <person name="Hendrickx F."/>
            <person name="De Corte Z."/>
            <person name="Sonet G."/>
            <person name="Van Belleghem S.M."/>
            <person name="Kostlbacher S."/>
            <person name="Vangestel C."/>
        </authorList>
    </citation>
    <scope>NUCLEOTIDE SEQUENCE [LARGE SCALE GENOMIC DNA]</scope>
    <source>
        <strain evidence="6">W744_W776</strain>
    </source>
</reference>
<evidence type="ECO:0000313" key="6">
    <source>
        <dbReference type="EMBL" id="KAG8175909.1"/>
    </source>
</evidence>
<dbReference type="GO" id="GO:0005634">
    <property type="term" value="C:nucleus"/>
    <property type="evidence" value="ECO:0007669"/>
    <property type="project" value="UniProtKB-SubCell"/>
</dbReference>
<comment type="caution">
    <text evidence="6">The sequence shown here is derived from an EMBL/GenBank/DDBJ whole genome shotgun (WGS) entry which is preliminary data.</text>
</comment>
<dbReference type="EMBL" id="JAFNEN010000939">
    <property type="protein sequence ID" value="KAG8175909.1"/>
    <property type="molecule type" value="Genomic_DNA"/>
</dbReference>
<dbReference type="Proteomes" id="UP000827092">
    <property type="component" value="Unassembled WGS sequence"/>
</dbReference>
<accession>A0AAV6TVX8</accession>
<evidence type="ECO:0000313" key="7">
    <source>
        <dbReference type="Proteomes" id="UP000827092"/>
    </source>
</evidence>
<evidence type="ECO:0000256" key="3">
    <source>
        <dbReference type="ARBA" id="ARBA00023242"/>
    </source>
</evidence>
<dbReference type="Pfam" id="PF08573">
    <property type="entry name" value="SAE2"/>
    <property type="match status" value="1"/>
</dbReference>
<keyword evidence="2" id="KW-0227">DNA damage</keyword>
<gene>
    <name evidence="6" type="ORF">JTE90_015013</name>
</gene>
<proteinExistence type="predicted"/>
<feature type="region of interest" description="Disordered" evidence="4">
    <location>
        <begin position="115"/>
        <end position="136"/>
    </location>
</feature>
<keyword evidence="7" id="KW-1185">Reference proteome</keyword>
<dbReference type="AlphaFoldDB" id="A0AAV6TVX8"/>